<evidence type="ECO:0000313" key="3">
    <source>
        <dbReference type="Proteomes" id="UP001516351"/>
    </source>
</evidence>
<keyword evidence="3" id="KW-1185">Reference proteome</keyword>
<protein>
    <submittedName>
        <fullName evidence="2">Uncharacterized protein</fullName>
    </submittedName>
</protein>
<dbReference type="EMBL" id="JABXXV010000006">
    <property type="protein sequence ID" value="NVN47513.1"/>
    <property type="molecule type" value="Genomic_DNA"/>
</dbReference>
<feature type="region of interest" description="Disordered" evidence="1">
    <location>
        <begin position="1"/>
        <end position="25"/>
    </location>
</feature>
<reference evidence="2 3" key="1">
    <citation type="submission" date="2020-06" db="EMBL/GenBank/DDBJ databases">
        <title>Synonyms of Asaia species.</title>
        <authorList>
            <person name="Sombolestani A."/>
        </authorList>
    </citation>
    <scope>NUCLEOTIDE SEQUENCE [LARGE SCALE GENOMIC DNA]</scope>
    <source>
        <strain evidence="2 3">LMG 27047</strain>
    </source>
</reference>
<name>A0ABX2P6D9_9PROT</name>
<evidence type="ECO:0000256" key="1">
    <source>
        <dbReference type="SAM" id="MobiDB-lite"/>
    </source>
</evidence>
<organism evidence="2 3">
    <name type="scientific">Asaia spathodeae</name>
    <dbReference type="NCBI Taxonomy" id="657016"/>
    <lineage>
        <taxon>Bacteria</taxon>
        <taxon>Pseudomonadati</taxon>
        <taxon>Pseudomonadota</taxon>
        <taxon>Alphaproteobacteria</taxon>
        <taxon>Acetobacterales</taxon>
        <taxon>Acetobacteraceae</taxon>
        <taxon>Asaia</taxon>
    </lineage>
</organism>
<gene>
    <name evidence="2" type="ORF">HW542_11935</name>
</gene>
<dbReference type="Proteomes" id="UP001516351">
    <property type="component" value="Unassembled WGS sequence"/>
</dbReference>
<dbReference type="RefSeq" id="WP_267311950.1">
    <property type="nucleotide sequence ID" value="NZ_JABXXV010000006.1"/>
</dbReference>
<evidence type="ECO:0000313" key="2">
    <source>
        <dbReference type="EMBL" id="NVN47513.1"/>
    </source>
</evidence>
<proteinExistence type="predicted"/>
<accession>A0ABX2P6D9</accession>
<comment type="caution">
    <text evidence="2">The sequence shown here is derived from an EMBL/GenBank/DDBJ whole genome shotgun (WGS) entry which is preliminary data.</text>
</comment>
<sequence>MNDMVPTHWDETPGSQVDVISPPKTTRPVTHNPFEAATPEHVNAGTVTIEGKRAAAEIQGRMIVAKQWPRDTAVAYAKAMQACQRPGLAEAAIYRYSRGQTVEGPSIRLAEELARCWGNIEYGLRELSRRDGESEMEAFAWDLETNTRSTQNFTVKHIRDKRGGGQALKEERDIYEITANMGARRLRSRILAILPPELIDGAVKQCRETIKSGGRVPLADRIAAMTGAFGQIGVTVEMIAGKVGHAVDQINPDELVDLRSVLQSIKDGQSSISDWFGAKKAEIAKETDAFEKAAAGQSDPVAA</sequence>